<name>A0A150FVE4_GONPE</name>
<protein>
    <submittedName>
        <fullName evidence="3">Uncharacterized protein</fullName>
    </submittedName>
</protein>
<dbReference type="AlphaFoldDB" id="A0A150FVE4"/>
<feature type="coiled-coil region" evidence="1">
    <location>
        <begin position="93"/>
        <end position="131"/>
    </location>
</feature>
<dbReference type="Proteomes" id="UP000075714">
    <property type="component" value="Unassembled WGS sequence"/>
</dbReference>
<evidence type="ECO:0000256" key="1">
    <source>
        <dbReference type="SAM" id="Coils"/>
    </source>
</evidence>
<comment type="caution">
    <text evidence="3">The sequence shown here is derived from an EMBL/GenBank/DDBJ whole genome shotgun (WGS) entry which is preliminary data.</text>
</comment>
<evidence type="ECO:0000313" key="4">
    <source>
        <dbReference type="Proteomes" id="UP000075714"/>
    </source>
</evidence>
<evidence type="ECO:0000256" key="2">
    <source>
        <dbReference type="SAM" id="MobiDB-lite"/>
    </source>
</evidence>
<evidence type="ECO:0000313" key="3">
    <source>
        <dbReference type="EMBL" id="KXZ41593.1"/>
    </source>
</evidence>
<gene>
    <name evidence="3" type="ORF">GPECTOR_376g170</name>
</gene>
<dbReference type="EMBL" id="LSYV01000374">
    <property type="protein sequence ID" value="KXZ41593.1"/>
    <property type="molecule type" value="Genomic_DNA"/>
</dbReference>
<feature type="region of interest" description="Disordered" evidence="2">
    <location>
        <begin position="136"/>
        <end position="169"/>
    </location>
</feature>
<accession>A0A150FVE4</accession>
<reference evidence="4" key="1">
    <citation type="journal article" date="2016" name="Nat. Commun.">
        <title>The Gonium pectorale genome demonstrates co-option of cell cycle regulation during the evolution of multicellularity.</title>
        <authorList>
            <person name="Hanschen E.R."/>
            <person name="Marriage T.N."/>
            <person name="Ferris P.J."/>
            <person name="Hamaji T."/>
            <person name="Toyoda A."/>
            <person name="Fujiyama A."/>
            <person name="Neme R."/>
            <person name="Noguchi H."/>
            <person name="Minakuchi Y."/>
            <person name="Suzuki M."/>
            <person name="Kawai-Toyooka H."/>
            <person name="Smith D.R."/>
            <person name="Sparks H."/>
            <person name="Anderson J."/>
            <person name="Bakaric R."/>
            <person name="Luria V."/>
            <person name="Karger A."/>
            <person name="Kirschner M.W."/>
            <person name="Durand P.M."/>
            <person name="Michod R.E."/>
            <person name="Nozaki H."/>
            <person name="Olson B.J."/>
        </authorList>
    </citation>
    <scope>NUCLEOTIDE SEQUENCE [LARGE SCALE GENOMIC DNA]</scope>
    <source>
        <strain evidence="4">NIES-2863</strain>
    </source>
</reference>
<dbReference type="OrthoDB" id="539451at2759"/>
<sequence length="205" mass="22698">MPGRSVLRRDGVDEFFRKEIETYRKAVDTVRGERRLNDDRAWAEKLLLDVLKKPNPECEALMSRAHALEDDGKLPEAAALYARVLSCADQADNHELRTHLAELNARINRREANARARARQAELAADMEEQRWRRVKEAGGQARPRTAAPRVSVNWGPEPGVPKANKPVGPAMPMAPDAYRAELAAQVGPARVAGVPRVAEAEGAK</sequence>
<keyword evidence="4" id="KW-1185">Reference proteome</keyword>
<organism evidence="3 4">
    <name type="scientific">Gonium pectorale</name>
    <name type="common">Green alga</name>
    <dbReference type="NCBI Taxonomy" id="33097"/>
    <lineage>
        <taxon>Eukaryota</taxon>
        <taxon>Viridiplantae</taxon>
        <taxon>Chlorophyta</taxon>
        <taxon>core chlorophytes</taxon>
        <taxon>Chlorophyceae</taxon>
        <taxon>CS clade</taxon>
        <taxon>Chlamydomonadales</taxon>
        <taxon>Volvocaceae</taxon>
        <taxon>Gonium</taxon>
    </lineage>
</organism>
<proteinExistence type="predicted"/>
<keyword evidence="1" id="KW-0175">Coiled coil</keyword>